<dbReference type="InterPro" id="IPR002347">
    <property type="entry name" value="SDR_fam"/>
</dbReference>
<dbReference type="PROSITE" id="PS00061">
    <property type="entry name" value="ADH_SHORT"/>
    <property type="match status" value="1"/>
</dbReference>
<keyword evidence="4" id="KW-1185">Reference proteome</keyword>
<comment type="caution">
    <text evidence="3">The sequence shown here is derived from an EMBL/GenBank/DDBJ whole genome shotgun (WGS) entry which is preliminary data.</text>
</comment>
<comment type="similarity">
    <text evidence="2">Belongs to the short-chain dehydrogenases/reductases (SDR) family.</text>
</comment>
<dbReference type="SUPFAM" id="SSF51735">
    <property type="entry name" value="NAD(P)-binding Rossmann-fold domains"/>
    <property type="match status" value="1"/>
</dbReference>
<sequence length="211" mass="21826">MPVYVVTRARTGIGLEYVRQLSQCDVSSSSSISALPNLLLSTTQDPQSFKINFLINNAGIIHSRPETSLTMSPAALLSHITTNVLGPSQILQALLPLLAPNAVVANISSGIGSLAMVSDGRIDAAVTGTPYSISKAALNMLTVHQAQQLKAMGNGVVVVAVDPGYVKTDMGGAQAMVEVADSASGVLGVLGALKEGGGGKFFSFTGERLEW</sequence>
<protein>
    <submittedName>
        <fullName evidence="3">C-factor</fullName>
    </submittedName>
</protein>
<proteinExistence type="inferred from homology"/>
<dbReference type="EMBL" id="MU856929">
    <property type="protein sequence ID" value="KAK4153822.1"/>
    <property type="molecule type" value="Genomic_DNA"/>
</dbReference>
<dbReference type="InterPro" id="IPR020904">
    <property type="entry name" value="Sc_DH/Rdtase_CS"/>
</dbReference>
<reference evidence="3" key="2">
    <citation type="submission" date="2023-05" db="EMBL/GenBank/DDBJ databases">
        <authorList>
            <consortium name="Lawrence Berkeley National Laboratory"/>
            <person name="Steindorff A."/>
            <person name="Hensen N."/>
            <person name="Bonometti L."/>
            <person name="Westerberg I."/>
            <person name="Brannstrom I.O."/>
            <person name="Guillou S."/>
            <person name="Cros-Aarteil S."/>
            <person name="Calhoun S."/>
            <person name="Haridas S."/>
            <person name="Kuo A."/>
            <person name="Mondo S."/>
            <person name="Pangilinan J."/>
            <person name="Riley R."/>
            <person name="Labutti K."/>
            <person name="Andreopoulos B."/>
            <person name="Lipzen A."/>
            <person name="Chen C."/>
            <person name="Yanf M."/>
            <person name="Daum C."/>
            <person name="Ng V."/>
            <person name="Clum A."/>
            <person name="Ohm R."/>
            <person name="Martin F."/>
            <person name="Silar P."/>
            <person name="Natvig D."/>
            <person name="Lalanne C."/>
            <person name="Gautier V."/>
            <person name="Ament-Velasquez S.L."/>
            <person name="Kruys A."/>
            <person name="Hutchinson M.I."/>
            <person name="Powell A.J."/>
            <person name="Barry K."/>
            <person name="Miller A.N."/>
            <person name="Grigoriev I.V."/>
            <person name="Debuchy R."/>
            <person name="Gladieux P."/>
            <person name="Thoren M.H."/>
            <person name="Johannesson H."/>
        </authorList>
    </citation>
    <scope>NUCLEOTIDE SEQUENCE</scope>
    <source>
        <strain evidence="3">CBS 538.74</strain>
    </source>
</reference>
<reference evidence="3" key="1">
    <citation type="journal article" date="2023" name="Mol. Phylogenet. Evol.">
        <title>Genome-scale phylogeny and comparative genomics of the fungal order Sordariales.</title>
        <authorList>
            <person name="Hensen N."/>
            <person name="Bonometti L."/>
            <person name="Westerberg I."/>
            <person name="Brannstrom I.O."/>
            <person name="Guillou S."/>
            <person name="Cros-Aarteil S."/>
            <person name="Calhoun S."/>
            <person name="Haridas S."/>
            <person name="Kuo A."/>
            <person name="Mondo S."/>
            <person name="Pangilinan J."/>
            <person name="Riley R."/>
            <person name="LaButti K."/>
            <person name="Andreopoulos B."/>
            <person name="Lipzen A."/>
            <person name="Chen C."/>
            <person name="Yan M."/>
            <person name="Daum C."/>
            <person name="Ng V."/>
            <person name="Clum A."/>
            <person name="Steindorff A."/>
            <person name="Ohm R.A."/>
            <person name="Martin F."/>
            <person name="Silar P."/>
            <person name="Natvig D.O."/>
            <person name="Lalanne C."/>
            <person name="Gautier V."/>
            <person name="Ament-Velasquez S.L."/>
            <person name="Kruys A."/>
            <person name="Hutchinson M.I."/>
            <person name="Powell A.J."/>
            <person name="Barry K."/>
            <person name="Miller A.N."/>
            <person name="Grigoriev I.V."/>
            <person name="Debuchy R."/>
            <person name="Gladieux P."/>
            <person name="Hiltunen Thoren M."/>
            <person name="Johannesson H."/>
        </authorList>
    </citation>
    <scope>NUCLEOTIDE SEQUENCE</scope>
    <source>
        <strain evidence="3">CBS 538.74</strain>
    </source>
</reference>
<name>A0AAN6VMA1_9PEZI</name>
<dbReference type="InterPro" id="IPR052184">
    <property type="entry name" value="SDR_enzymes"/>
</dbReference>
<dbReference type="Proteomes" id="UP001302745">
    <property type="component" value="Unassembled WGS sequence"/>
</dbReference>
<accession>A0AAN6VMA1</accession>
<dbReference type="PRINTS" id="PR00081">
    <property type="entry name" value="GDHRDH"/>
</dbReference>
<evidence type="ECO:0000256" key="1">
    <source>
        <dbReference type="ARBA" id="ARBA00022857"/>
    </source>
</evidence>
<gene>
    <name evidence="3" type="ORF">C8A00DRAFT_33434</name>
</gene>
<dbReference type="InterPro" id="IPR036291">
    <property type="entry name" value="NAD(P)-bd_dom_sf"/>
</dbReference>
<evidence type="ECO:0000313" key="3">
    <source>
        <dbReference type="EMBL" id="KAK4153822.1"/>
    </source>
</evidence>
<dbReference type="PANTHER" id="PTHR45458:SF1">
    <property type="entry name" value="SHORT CHAIN DEHYDROGENASE"/>
    <property type="match status" value="1"/>
</dbReference>
<dbReference type="PANTHER" id="PTHR45458">
    <property type="entry name" value="SHORT-CHAIN DEHYDROGENASE/REDUCTASE SDR"/>
    <property type="match status" value="1"/>
</dbReference>
<evidence type="ECO:0000256" key="2">
    <source>
        <dbReference type="RuleBase" id="RU000363"/>
    </source>
</evidence>
<evidence type="ECO:0000313" key="4">
    <source>
        <dbReference type="Proteomes" id="UP001302745"/>
    </source>
</evidence>
<dbReference type="Pfam" id="PF00106">
    <property type="entry name" value="adh_short"/>
    <property type="match status" value="1"/>
</dbReference>
<dbReference type="GO" id="GO:0016616">
    <property type="term" value="F:oxidoreductase activity, acting on the CH-OH group of donors, NAD or NADP as acceptor"/>
    <property type="evidence" value="ECO:0007669"/>
    <property type="project" value="TreeGrafter"/>
</dbReference>
<dbReference type="PRINTS" id="PR00080">
    <property type="entry name" value="SDRFAMILY"/>
</dbReference>
<dbReference type="AlphaFoldDB" id="A0AAN6VMA1"/>
<keyword evidence="1" id="KW-0521">NADP</keyword>
<organism evidence="3 4">
    <name type="scientific">Chaetomidium leptoderma</name>
    <dbReference type="NCBI Taxonomy" id="669021"/>
    <lineage>
        <taxon>Eukaryota</taxon>
        <taxon>Fungi</taxon>
        <taxon>Dikarya</taxon>
        <taxon>Ascomycota</taxon>
        <taxon>Pezizomycotina</taxon>
        <taxon>Sordariomycetes</taxon>
        <taxon>Sordariomycetidae</taxon>
        <taxon>Sordariales</taxon>
        <taxon>Chaetomiaceae</taxon>
        <taxon>Chaetomidium</taxon>
    </lineage>
</organism>
<dbReference type="Gene3D" id="3.40.50.720">
    <property type="entry name" value="NAD(P)-binding Rossmann-like Domain"/>
    <property type="match status" value="1"/>
</dbReference>